<gene>
    <name evidence="9" type="ORF">EGR_06093</name>
</gene>
<evidence type="ECO:0000313" key="9">
    <source>
        <dbReference type="EMBL" id="EUB59101.1"/>
    </source>
</evidence>
<evidence type="ECO:0000256" key="7">
    <source>
        <dbReference type="SAM" id="MobiDB-lite"/>
    </source>
</evidence>
<dbReference type="InterPro" id="IPR036322">
    <property type="entry name" value="WD40_repeat_dom_sf"/>
</dbReference>
<dbReference type="EMBL" id="APAU02000050">
    <property type="protein sequence ID" value="EUB59101.1"/>
    <property type="molecule type" value="Genomic_DNA"/>
</dbReference>
<evidence type="ECO:0000259" key="8">
    <source>
        <dbReference type="Pfam" id="PF04494"/>
    </source>
</evidence>
<feature type="repeat" description="WD" evidence="6">
    <location>
        <begin position="633"/>
        <end position="659"/>
    </location>
</feature>
<comment type="subcellular location">
    <subcellularLocation>
        <location evidence="1">Nucleus</location>
    </subcellularLocation>
</comment>
<dbReference type="InterPro" id="IPR007582">
    <property type="entry name" value="TFIID_NTD2"/>
</dbReference>
<dbReference type="Gene3D" id="1.25.40.500">
    <property type="entry name" value="TFIID subunit TAF5, NTD2 domain"/>
    <property type="match status" value="1"/>
</dbReference>
<dbReference type="GO" id="GO:0006367">
    <property type="term" value="P:transcription initiation at RNA polymerase II promoter"/>
    <property type="evidence" value="ECO:0007669"/>
    <property type="project" value="TreeGrafter"/>
</dbReference>
<dbReference type="PROSITE" id="PS50896">
    <property type="entry name" value="LISH"/>
    <property type="match status" value="1"/>
</dbReference>
<dbReference type="RefSeq" id="XP_024350297.1">
    <property type="nucleotide sequence ID" value="XM_024495342.1"/>
</dbReference>
<dbReference type="PROSITE" id="PS50294">
    <property type="entry name" value="WD_REPEATS_REGION"/>
    <property type="match status" value="2"/>
</dbReference>
<evidence type="ECO:0000256" key="2">
    <source>
        <dbReference type="ARBA" id="ARBA00009435"/>
    </source>
</evidence>
<keyword evidence="4" id="KW-0677">Repeat</keyword>
<evidence type="ECO:0000256" key="5">
    <source>
        <dbReference type="ARBA" id="ARBA00023242"/>
    </source>
</evidence>
<dbReference type="PANTHER" id="PTHR19879">
    <property type="entry name" value="TRANSCRIPTION INITIATION FACTOR TFIID"/>
    <property type="match status" value="1"/>
</dbReference>
<dbReference type="SUPFAM" id="SSF160897">
    <property type="entry name" value="Taf5 N-terminal domain-like"/>
    <property type="match status" value="1"/>
</dbReference>
<dbReference type="PANTHER" id="PTHR19879:SF1">
    <property type="entry name" value="CANNONBALL-RELATED"/>
    <property type="match status" value="1"/>
</dbReference>
<dbReference type="CTD" id="36341808"/>
<dbReference type="AlphaFoldDB" id="W6UE23"/>
<evidence type="ECO:0000256" key="3">
    <source>
        <dbReference type="ARBA" id="ARBA00022574"/>
    </source>
</evidence>
<reference evidence="9 10" key="1">
    <citation type="journal article" date="2013" name="Nat. Genet.">
        <title>The genome of the hydatid tapeworm Echinococcus granulosus.</title>
        <authorList>
            <person name="Zheng H."/>
            <person name="Zhang W."/>
            <person name="Zhang L."/>
            <person name="Zhang Z."/>
            <person name="Li J."/>
            <person name="Lu G."/>
            <person name="Zhu Y."/>
            <person name="Wang Y."/>
            <person name="Huang Y."/>
            <person name="Liu J."/>
            <person name="Kang H."/>
            <person name="Chen J."/>
            <person name="Wang L."/>
            <person name="Chen A."/>
            <person name="Yu S."/>
            <person name="Gao Z."/>
            <person name="Jin L."/>
            <person name="Gu W."/>
            <person name="Wang Z."/>
            <person name="Zhao L."/>
            <person name="Shi B."/>
            <person name="Wen H."/>
            <person name="Lin R."/>
            <person name="Jones M.K."/>
            <person name="Brejova B."/>
            <person name="Vinar T."/>
            <person name="Zhao G."/>
            <person name="McManus D.P."/>
            <person name="Chen Z."/>
            <person name="Zhou Y."/>
            <person name="Wang S."/>
        </authorList>
    </citation>
    <scope>NUCLEOTIDE SEQUENCE [LARGE SCALE GENOMIC DNA]</scope>
</reference>
<dbReference type="GO" id="GO:0003743">
    <property type="term" value="F:translation initiation factor activity"/>
    <property type="evidence" value="ECO:0007669"/>
    <property type="project" value="UniProtKB-KW"/>
</dbReference>
<dbReference type="OMA" id="HNHPVWD"/>
<dbReference type="SMART" id="SM00320">
    <property type="entry name" value="WD40"/>
    <property type="match status" value="6"/>
</dbReference>
<keyword evidence="5" id="KW-0539">Nucleus</keyword>
<dbReference type="STRING" id="6210.W6UE23"/>
<evidence type="ECO:0000256" key="1">
    <source>
        <dbReference type="ARBA" id="ARBA00004123"/>
    </source>
</evidence>
<dbReference type="CDD" id="cd08044">
    <property type="entry name" value="TAF5_NTD2"/>
    <property type="match status" value="1"/>
</dbReference>
<dbReference type="Gene3D" id="2.130.10.10">
    <property type="entry name" value="YVTN repeat-like/Quinoprotein amine dehydrogenase"/>
    <property type="match status" value="2"/>
</dbReference>
<feature type="repeat" description="WD" evidence="6">
    <location>
        <begin position="523"/>
        <end position="564"/>
    </location>
</feature>
<dbReference type="InterPro" id="IPR006594">
    <property type="entry name" value="LisH"/>
</dbReference>
<dbReference type="KEGG" id="egl:EGR_06093"/>
<proteinExistence type="inferred from homology"/>
<dbReference type="OrthoDB" id="10266330at2759"/>
<dbReference type="InterPro" id="IPR020472">
    <property type="entry name" value="WD40_PAC1"/>
</dbReference>
<name>W6UE23_ECHGR</name>
<dbReference type="InterPro" id="IPR015943">
    <property type="entry name" value="WD40/YVTN_repeat-like_dom_sf"/>
</dbReference>
<evidence type="ECO:0000313" key="10">
    <source>
        <dbReference type="Proteomes" id="UP000019149"/>
    </source>
</evidence>
<feature type="repeat" description="WD" evidence="6">
    <location>
        <begin position="436"/>
        <end position="468"/>
    </location>
</feature>
<dbReference type="Pfam" id="PF04494">
    <property type="entry name" value="TFIID_NTD2"/>
    <property type="match status" value="1"/>
</dbReference>
<dbReference type="Proteomes" id="UP000019149">
    <property type="component" value="Unassembled WGS sequence"/>
</dbReference>
<feature type="region of interest" description="Disordered" evidence="7">
    <location>
        <begin position="228"/>
        <end position="284"/>
    </location>
</feature>
<accession>W6UE23</accession>
<dbReference type="GO" id="GO:0016251">
    <property type="term" value="F:RNA polymerase II general transcription initiation factor activity"/>
    <property type="evidence" value="ECO:0007669"/>
    <property type="project" value="TreeGrafter"/>
</dbReference>
<comment type="similarity">
    <text evidence="2">Belongs to the WD repeat TAF5 family.</text>
</comment>
<dbReference type="InterPro" id="IPR037264">
    <property type="entry name" value="TFIID_NTD2_sf"/>
</dbReference>
<evidence type="ECO:0000256" key="6">
    <source>
        <dbReference type="PROSITE-ProRule" id="PRU00221"/>
    </source>
</evidence>
<dbReference type="GeneID" id="36341808"/>
<comment type="caution">
    <text evidence="9">The sequence shown here is derived from an EMBL/GenBank/DDBJ whole genome shotgun (WGS) entry which is preliminary data.</text>
</comment>
<dbReference type="GO" id="GO:0005669">
    <property type="term" value="C:transcription factor TFIID complex"/>
    <property type="evidence" value="ECO:0007669"/>
    <property type="project" value="TreeGrafter"/>
</dbReference>
<dbReference type="PRINTS" id="PR00320">
    <property type="entry name" value="GPROTEINBRPT"/>
</dbReference>
<dbReference type="CDD" id="cd00200">
    <property type="entry name" value="WD40"/>
    <property type="match status" value="1"/>
</dbReference>
<sequence>MSTNIEAEVLQALKTLQKHNFRESEAALKKEAGLTDSGVADEFLEFKADSPDDPQSFASAYEQVLKFIDGCTYQHRLELSGLLYPIFVQLYMRLVSGNYSSEAADLMAKYRRFQEDFYQEDIQALASITEPNHLFTNPIVETFRGSDFSISIASLSFALFRRFVREKGLAVIQSIIKDQLHIEVVDGPPRSKIQLCCRRGAIFGESRRDANSEVILYGLLRDPNVELDPSEVSDPITGSQDADSELTPSKKKKRKDNNSFGHKPSKYDDSKTHPKSPALDRIPIPRVSDTYLDQRRTLRQETAQILRSLLQRDANPRPSALLYTVCNAQPGESALAIRRGGVPCMTFSEDLGMLAAGLGSGRIRVWALGAESLRQMLPPDKLEALDMNDARIKSKMLHDGNGSVADAFAMVAVAKMKHLTCHIFHAHSEAQPSRDLIGHQLTVHGVAFSPDGQLIASTSADGSLRLWSTTIWGGALSVWRDHVLPIWCVDWAPAYGHYIATGSSDRTARLYACDHAPQPLRIFTGHKADVTAVAFHPNINYLATGSADRAVRLFDVRSGKGGSVQCLAFSPCGRYLASGGWCGATCLWDLGSGAQIGQLGGYSSAGGCPKNATTVAAGSDDEITTDQLLTAPVVSLAFCPDGGRLATGGLEGALRVWNVGMSRMARGAVEGDGAASLLSVHSASREDSRAVGGAVGRVEESDPYYGVVGGYEVSRGCLQDAFFTRKTAILAVRRLLHRKGRQ</sequence>
<organism evidence="9 10">
    <name type="scientific">Echinococcus granulosus</name>
    <name type="common">Hydatid tapeworm</name>
    <dbReference type="NCBI Taxonomy" id="6210"/>
    <lineage>
        <taxon>Eukaryota</taxon>
        <taxon>Metazoa</taxon>
        <taxon>Spiralia</taxon>
        <taxon>Lophotrochozoa</taxon>
        <taxon>Platyhelminthes</taxon>
        <taxon>Cestoda</taxon>
        <taxon>Eucestoda</taxon>
        <taxon>Cyclophyllidea</taxon>
        <taxon>Taeniidae</taxon>
        <taxon>Echinococcus</taxon>
        <taxon>Echinococcus granulosus group</taxon>
    </lineage>
</organism>
<feature type="repeat" description="WD" evidence="6">
    <location>
        <begin position="557"/>
        <end position="598"/>
    </location>
</feature>
<dbReference type="PROSITE" id="PS50082">
    <property type="entry name" value="WD_REPEATS_2"/>
    <property type="match status" value="4"/>
</dbReference>
<dbReference type="SUPFAM" id="SSF50978">
    <property type="entry name" value="WD40 repeat-like"/>
    <property type="match status" value="1"/>
</dbReference>
<dbReference type="Pfam" id="PF00400">
    <property type="entry name" value="WD40"/>
    <property type="match status" value="5"/>
</dbReference>
<keyword evidence="3 6" id="KW-0853">WD repeat</keyword>
<keyword evidence="10" id="KW-1185">Reference proteome</keyword>
<dbReference type="InterPro" id="IPR001680">
    <property type="entry name" value="WD40_rpt"/>
</dbReference>
<protein>
    <submittedName>
        <fullName evidence="9">Transcription initiation factor TFIID subunit 5</fullName>
    </submittedName>
</protein>
<evidence type="ECO:0000256" key="4">
    <source>
        <dbReference type="ARBA" id="ARBA00022737"/>
    </source>
</evidence>
<feature type="domain" description="TFIID subunit TAF5 NTD2" evidence="8">
    <location>
        <begin position="52"/>
        <end position="179"/>
    </location>
</feature>